<evidence type="ECO:0000313" key="4">
    <source>
        <dbReference type="Proteomes" id="UP000067434"/>
    </source>
</evidence>
<dbReference type="InterPro" id="IPR002881">
    <property type="entry name" value="DUF58"/>
</dbReference>
<keyword evidence="1" id="KW-0472">Membrane</keyword>
<dbReference type="Proteomes" id="UP000067434">
    <property type="component" value="Chromosome"/>
</dbReference>
<dbReference type="KEGG" id="thf:MA03_00540"/>
<gene>
    <name evidence="3" type="ORF">MA03_00540</name>
</gene>
<dbReference type="Pfam" id="PF01882">
    <property type="entry name" value="DUF58"/>
    <property type="match status" value="1"/>
</dbReference>
<dbReference type="HOGENOM" id="CLU_052321_2_0_2"/>
<feature type="transmembrane region" description="Helical" evidence="1">
    <location>
        <begin position="7"/>
        <end position="29"/>
    </location>
</feature>
<dbReference type="AlphaFoldDB" id="A0A0F7FG71"/>
<keyword evidence="1" id="KW-1133">Transmembrane helix</keyword>
<proteinExistence type="predicted"/>
<name>A0A0F7FG71_9CREN</name>
<dbReference type="STRING" id="1550241.MA03_00540"/>
<dbReference type="EMBL" id="CP009961">
    <property type="protein sequence ID" value="AKG38079.1"/>
    <property type="molecule type" value="Genomic_DNA"/>
</dbReference>
<feature type="domain" description="DUF58" evidence="2">
    <location>
        <begin position="205"/>
        <end position="308"/>
    </location>
</feature>
<keyword evidence="4" id="KW-1185">Reference proteome</keyword>
<accession>A0A0F7FG71</accession>
<organism evidence="3 4">
    <name type="scientific">Infirmifilum uzonense</name>
    <dbReference type="NCBI Taxonomy" id="1550241"/>
    <lineage>
        <taxon>Archaea</taxon>
        <taxon>Thermoproteota</taxon>
        <taxon>Thermoprotei</taxon>
        <taxon>Thermofilales</taxon>
        <taxon>Thermofilaceae</taxon>
        <taxon>Infirmifilum</taxon>
    </lineage>
</organism>
<evidence type="ECO:0000256" key="1">
    <source>
        <dbReference type="SAM" id="Phobius"/>
    </source>
</evidence>
<keyword evidence="1" id="KW-0812">Transmembrane</keyword>
<reference evidence="3 4" key="1">
    <citation type="journal article" date="2015" name="Stand. Genomic Sci.">
        <title>Complete genome sequence of and proposal of Thermofilum uzonense sp. nov. a novel hyperthermophilic crenarchaeon and emended description of the genus Thermofilum.</title>
        <authorList>
            <person name="Toshchakov S.V."/>
            <person name="Korzhenkov A.A."/>
            <person name="Samarov N.I."/>
            <person name="Mazunin I.O."/>
            <person name="Mozhey O.I."/>
            <person name="Shmyr I.S."/>
            <person name="Derbikova K.S."/>
            <person name="Taranov E.A."/>
            <person name="Dominova I.N."/>
            <person name="Bonch-Osmolovskaya E.A."/>
            <person name="Patrushev M.V."/>
            <person name="Podosokorskaya O.A."/>
            <person name="Kublanov I.V."/>
        </authorList>
    </citation>
    <scope>NUCLEOTIDE SEQUENCE [LARGE SCALE GENOMIC DNA]</scope>
    <source>
        <strain evidence="3 4">1807-2</strain>
    </source>
</reference>
<dbReference type="PANTHER" id="PTHR34351">
    <property type="entry name" value="SLR1927 PROTEIN-RELATED"/>
    <property type="match status" value="1"/>
</dbReference>
<sequence>MLTMKGLVTGLTVLVLSLIAVLTQTWILLLLELPLLYPLLLSMAFPLLRVYGVKVRREVSRKRVVEGDTVTVTLLIKNDSGRLLFLRILEEIEPPLEVIDGSLRGFFVLKQGEEGKLSYKVSAKRRGHFNLGPTRVEAYDPFLLRREEIFALEPDEIAVFPRILRKYRIAVTSRFTMPRPGEIASKQAGDGGDFLEVREAQEYILRRVNWKATARTRHWMINAFEGERLTSILVILDVSGKRLLGEVIDDFIDELVRIAASIVYSFISAGNNVALLVVGNYRDWIRPGAGKKQLFRLLTSLADVRYLSTKQIIEYEEVFKRISLLISPLGSSVVIISPFAEKEIYDTVSFAESMGYPVTCVAVNPFSIRWTRDQQLNQLLTESWKKGVLKLLSDRRRKLVLVEST</sequence>
<dbReference type="PANTHER" id="PTHR34351:SF1">
    <property type="entry name" value="SLR1927 PROTEIN"/>
    <property type="match status" value="1"/>
</dbReference>
<dbReference type="PATRIC" id="fig|1550241.5.peg.110"/>
<evidence type="ECO:0000259" key="2">
    <source>
        <dbReference type="Pfam" id="PF01882"/>
    </source>
</evidence>
<evidence type="ECO:0000313" key="3">
    <source>
        <dbReference type="EMBL" id="AKG38079.1"/>
    </source>
</evidence>
<protein>
    <recommendedName>
        <fullName evidence="2">DUF58 domain-containing protein</fullName>
    </recommendedName>
</protein>
<feature type="transmembrane region" description="Helical" evidence="1">
    <location>
        <begin position="35"/>
        <end position="53"/>
    </location>
</feature>